<dbReference type="GO" id="GO:0044283">
    <property type="term" value="P:small molecule biosynthetic process"/>
    <property type="evidence" value="ECO:0007669"/>
    <property type="project" value="UniProtKB-ARBA"/>
</dbReference>
<dbReference type="PANTHER" id="PTHR47990">
    <property type="entry name" value="2-OXOGLUTARATE (2OG) AND FE(II)-DEPENDENT OXYGENASE SUPERFAMILY PROTEIN-RELATED"/>
    <property type="match status" value="1"/>
</dbReference>
<dbReference type="EMBL" id="QZAR01000134">
    <property type="protein sequence ID" value="THW87070.1"/>
    <property type="molecule type" value="Genomic_DNA"/>
</dbReference>
<evidence type="ECO:0000313" key="5">
    <source>
        <dbReference type="Proteomes" id="UP000304928"/>
    </source>
</evidence>
<dbReference type="InterPro" id="IPR026992">
    <property type="entry name" value="DIOX_N"/>
</dbReference>
<dbReference type="InterPro" id="IPR027443">
    <property type="entry name" value="IPNS-like_sf"/>
</dbReference>
<dbReference type="SUPFAM" id="SSF51197">
    <property type="entry name" value="Clavaminate synthase-like"/>
    <property type="match status" value="1"/>
</dbReference>
<keyword evidence="2" id="KW-0479">Metal-binding</keyword>
<evidence type="ECO:0000259" key="3">
    <source>
        <dbReference type="PROSITE" id="PS51471"/>
    </source>
</evidence>
<proteinExistence type="inferred from homology"/>
<evidence type="ECO:0000256" key="2">
    <source>
        <dbReference type="RuleBase" id="RU003682"/>
    </source>
</evidence>
<organism evidence="4 5">
    <name type="scientific">Aureobasidium pullulans</name>
    <name type="common">Black yeast</name>
    <name type="synonym">Pullularia pullulans</name>
    <dbReference type="NCBI Taxonomy" id="5580"/>
    <lineage>
        <taxon>Eukaryota</taxon>
        <taxon>Fungi</taxon>
        <taxon>Dikarya</taxon>
        <taxon>Ascomycota</taxon>
        <taxon>Pezizomycotina</taxon>
        <taxon>Dothideomycetes</taxon>
        <taxon>Dothideomycetidae</taxon>
        <taxon>Dothideales</taxon>
        <taxon>Saccotheciaceae</taxon>
        <taxon>Aureobasidium</taxon>
    </lineage>
</organism>
<dbReference type="PRINTS" id="PR00682">
    <property type="entry name" value="IPNSYNTHASE"/>
</dbReference>
<evidence type="ECO:0000256" key="1">
    <source>
        <dbReference type="ARBA" id="ARBA00008056"/>
    </source>
</evidence>
<name>A0A4S9B2Y0_AURPU</name>
<dbReference type="Pfam" id="PF14226">
    <property type="entry name" value="DIOX_N"/>
    <property type="match status" value="1"/>
</dbReference>
<keyword evidence="4" id="KW-0223">Dioxygenase</keyword>
<dbReference type="Proteomes" id="UP000304928">
    <property type="component" value="Unassembled WGS sequence"/>
</dbReference>
<dbReference type="PROSITE" id="PS51471">
    <property type="entry name" value="FE2OG_OXY"/>
    <property type="match status" value="1"/>
</dbReference>
<accession>A0A4S9B2Y0</accession>
<reference evidence="4 5" key="1">
    <citation type="submission" date="2018-10" db="EMBL/GenBank/DDBJ databases">
        <title>Fifty Aureobasidium pullulans genomes reveal a recombining polyextremotolerant generalist.</title>
        <authorList>
            <person name="Gostincar C."/>
            <person name="Turk M."/>
            <person name="Zajc J."/>
            <person name="Gunde-Cimerman N."/>
        </authorList>
    </citation>
    <scope>NUCLEOTIDE SEQUENCE [LARGE SCALE GENOMIC DNA]</scope>
    <source>
        <strain evidence="4 5">EXF-10507</strain>
    </source>
</reference>
<dbReference type="Gene3D" id="2.60.120.330">
    <property type="entry name" value="B-lactam Antibiotic, Isopenicillin N Synthase, Chain"/>
    <property type="match status" value="1"/>
</dbReference>
<dbReference type="GO" id="GO:0051213">
    <property type="term" value="F:dioxygenase activity"/>
    <property type="evidence" value="ECO:0007669"/>
    <property type="project" value="UniProtKB-KW"/>
</dbReference>
<dbReference type="InterPro" id="IPR050231">
    <property type="entry name" value="Iron_ascorbate_oxido_reductase"/>
</dbReference>
<comment type="caution">
    <text evidence="4">The sequence shown here is derived from an EMBL/GenBank/DDBJ whole genome shotgun (WGS) entry which is preliminary data.</text>
</comment>
<feature type="domain" description="Fe2OG dioxygenase" evidence="3">
    <location>
        <begin position="202"/>
        <end position="329"/>
    </location>
</feature>
<dbReference type="Pfam" id="PF03171">
    <property type="entry name" value="2OG-FeII_Oxy"/>
    <property type="match status" value="1"/>
</dbReference>
<keyword evidence="2" id="KW-0560">Oxidoreductase</keyword>
<protein>
    <submittedName>
        <fullName evidence="4">Thymine dioxygenase</fullName>
    </submittedName>
</protein>
<dbReference type="AlphaFoldDB" id="A0A4S9B2Y0"/>
<gene>
    <name evidence="4" type="ORF">D6D15_06935</name>
</gene>
<keyword evidence="2" id="KW-0408">Iron</keyword>
<comment type="similarity">
    <text evidence="1 2">Belongs to the iron/ascorbate-dependent oxidoreductase family.</text>
</comment>
<sequence length="368" mass="41870">MSSSISIESGIPIVNFAGWNDEHRRRQIAQDLVIACHDVGFVYIINHGIPEAVMDEAFDWTKKLFDLPHDQKMLAPHPPGPDVHRGYSYPGLEKVSQVYGRDADDENISKALREVKDCKVSNNAHENHRELKLVQESYEIGSENNAFMPNVWLPEDTLPGFGEFGLSFYWRCNAVSQTILTALAIGLELDSADALTKVHSGDYNQLRLLHYPAIRAEELEKQTSARMPAHTDWGSITLLFQDDCGGLQVEDPNEKGKFTDATPIKNGLMMNVGDMLMRWSNEGIKRLMRALDYLKSTLHRVTLPRLSDRFQGEERLTRERYSIPYFLTPDMDTVVQCMDECKSLTGPPKYEPIKAGEYLTMRAKLQYE</sequence>
<dbReference type="GO" id="GO:0046872">
    <property type="term" value="F:metal ion binding"/>
    <property type="evidence" value="ECO:0007669"/>
    <property type="project" value="UniProtKB-KW"/>
</dbReference>
<dbReference type="InterPro" id="IPR044861">
    <property type="entry name" value="IPNS-like_FE2OG_OXY"/>
</dbReference>
<evidence type="ECO:0000313" key="4">
    <source>
        <dbReference type="EMBL" id="THW87070.1"/>
    </source>
</evidence>
<dbReference type="InterPro" id="IPR005123">
    <property type="entry name" value="Oxoglu/Fe-dep_dioxygenase_dom"/>
</dbReference>